<proteinExistence type="predicted"/>
<protein>
    <recommendedName>
        <fullName evidence="2">Telomere resolvase ResT/TelK catalytic domain-containing protein</fullName>
    </recommendedName>
</protein>
<feature type="domain" description="Telomere resolvase ResT/TelK catalytic" evidence="2">
    <location>
        <begin position="121"/>
        <end position="283"/>
    </location>
</feature>
<keyword evidence="4" id="KW-1185">Reference proteome</keyword>
<evidence type="ECO:0000259" key="2">
    <source>
        <dbReference type="Pfam" id="PF16684"/>
    </source>
</evidence>
<reference evidence="3 4" key="1">
    <citation type="journal article" date="2021" name="Int. J. Syst. Evol. Microbiol.">
        <title>Reticulibacter mediterranei gen. nov., sp. nov., within the new family Reticulibacteraceae fam. nov., and Ktedonospora formicarum gen. nov., sp. nov., Ktedonobacter robiniae sp. nov., Dictyobacter formicarum sp. nov. and Dictyobacter arantiisoli sp. nov., belonging to the class Ktedonobacteria.</title>
        <authorList>
            <person name="Yabe S."/>
            <person name="Zheng Y."/>
            <person name="Wang C.M."/>
            <person name="Sakai Y."/>
            <person name="Abe K."/>
            <person name="Yokota A."/>
            <person name="Donadio S."/>
            <person name="Cavaletti L."/>
            <person name="Monciardini P."/>
        </authorList>
    </citation>
    <scope>NUCLEOTIDE SEQUENCE [LARGE SCALE GENOMIC DNA]</scope>
    <source>
        <strain evidence="3 4">SOSP1-9</strain>
    </source>
</reference>
<dbReference type="Pfam" id="PF16684">
    <property type="entry name" value="ResT-TelK_cat"/>
    <property type="match status" value="1"/>
</dbReference>
<evidence type="ECO:0000313" key="4">
    <source>
        <dbReference type="Proteomes" id="UP000635565"/>
    </source>
</evidence>
<dbReference type="InterPro" id="IPR032047">
    <property type="entry name" value="ResT/TelK_cat"/>
</dbReference>
<feature type="region of interest" description="Disordered" evidence="1">
    <location>
        <begin position="358"/>
        <end position="383"/>
    </location>
</feature>
<gene>
    <name evidence="3" type="ORF">KSZ_66190</name>
</gene>
<dbReference type="InterPro" id="IPR038280">
    <property type="entry name" value="ResT/TelK_cat_sf"/>
</dbReference>
<dbReference type="Gene3D" id="1.10.443.30">
    <property type="entry name" value="Telomere resolvase"/>
    <property type="match status" value="1"/>
</dbReference>
<sequence length="619" mass="71050">MAAVLGWVRRRWHEVLEPVVSGATVEQEARLRELWERELDWWKTQRGFAGDSLRKPITQVRMLIKGLPVTEQNRWENPRTQGWEHIGLKVFNLSEGEWVAMNARAQGVTQERLSQQMLLKDPDGLVERALSLLFSETWADLVVGIAVCTGRRLAEIMKTATFRVKEPYTVWFEGQVKGRGREQERYEIPTLVRAFLVVEAVERLRALVDTKDLEIEQVSQKYGKAVNEAAARSYGDLEELVRATREKVSVHNFRGMYARIATFWYAPPSVADITYMAQIQGHRFVLEPRVEPGTAPEEVEQIRHHYASHANYADDKIADTDGNIDGRQGVRLGRPGVSVLDVFRKEYETWIQKTHPEQAHPVVASSKRGRKKATKENTTGYSTFKPSVQTRAWGDDLRESMRRRLHRDIQDDELLRRIFAAYEQQDHQSLGRQDGAPTLSWEQLNVPVETQTILREGMVQTGASDLLSYLLAAGEREARRLRSLARRHTSERYAAMPTSTLVGMKVPEAGTERYRRAVYTLMQWNEAHRPLEQWYITTLSIQKLVGGRKDAINAYLEAHGEEIEEHHRRLEIKPSYNRKAEPITEMITIPEEPTAFLWGKAVALQEDRVSMAGDDVHSA</sequence>
<dbReference type="RefSeq" id="WP_201366169.1">
    <property type="nucleotide sequence ID" value="NZ_BNJJ01000025.1"/>
</dbReference>
<comment type="caution">
    <text evidence="3">The sequence shown here is derived from an EMBL/GenBank/DDBJ whole genome shotgun (WGS) entry which is preliminary data.</text>
</comment>
<evidence type="ECO:0000256" key="1">
    <source>
        <dbReference type="SAM" id="MobiDB-lite"/>
    </source>
</evidence>
<name>A0ABQ3VSR2_9CHLR</name>
<accession>A0ABQ3VSR2</accession>
<evidence type="ECO:0000313" key="3">
    <source>
        <dbReference type="EMBL" id="GHO88613.1"/>
    </source>
</evidence>
<dbReference type="EMBL" id="BNJJ01000025">
    <property type="protein sequence ID" value="GHO88613.1"/>
    <property type="molecule type" value="Genomic_DNA"/>
</dbReference>
<dbReference type="Proteomes" id="UP000635565">
    <property type="component" value="Unassembled WGS sequence"/>
</dbReference>
<organism evidence="3 4">
    <name type="scientific">Dictyobacter formicarum</name>
    <dbReference type="NCBI Taxonomy" id="2778368"/>
    <lineage>
        <taxon>Bacteria</taxon>
        <taxon>Bacillati</taxon>
        <taxon>Chloroflexota</taxon>
        <taxon>Ktedonobacteria</taxon>
        <taxon>Ktedonobacterales</taxon>
        <taxon>Dictyobacteraceae</taxon>
        <taxon>Dictyobacter</taxon>
    </lineage>
</organism>